<evidence type="ECO:0000259" key="11">
    <source>
        <dbReference type="Pfam" id="PF17946"/>
    </source>
</evidence>
<dbReference type="InterPro" id="IPR013986">
    <property type="entry name" value="DExx_box_DNA_helicase_dom_sf"/>
</dbReference>
<dbReference type="InterPro" id="IPR006697">
    <property type="entry name" value="RecC"/>
</dbReference>
<dbReference type="Pfam" id="PF04257">
    <property type="entry name" value="Exonuc_V_gamma"/>
    <property type="match status" value="1"/>
</dbReference>
<evidence type="ECO:0000313" key="13">
    <source>
        <dbReference type="Proteomes" id="UP000182054"/>
    </source>
</evidence>
<dbReference type="GeneID" id="85486839"/>
<organism evidence="12 13">
    <name type="scientific">Rhodococcoides kroppenstedtii</name>
    <dbReference type="NCBI Taxonomy" id="293050"/>
    <lineage>
        <taxon>Bacteria</taxon>
        <taxon>Bacillati</taxon>
        <taxon>Actinomycetota</taxon>
        <taxon>Actinomycetes</taxon>
        <taxon>Mycobacteriales</taxon>
        <taxon>Nocardiaceae</taxon>
        <taxon>Rhodococcoides</taxon>
    </lineage>
</organism>
<keyword evidence="7 10" id="KW-0067">ATP-binding</keyword>
<evidence type="ECO:0000256" key="8">
    <source>
        <dbReference type="ARBA" id="ARBA00023125"/>
    </source>
</evidence>
<gene>
    <name evidence="10" type="primary">recC</name>
    <name evidence="12" type="ORF">SAMN05444374_11292</name>
</gene>
<evidence type="ECO:0000256" key="10">
    <source>
        <dbReference type="HAMAP-Rule" id="MF_01486"/>
    </source>
</evidence>
<dbReference type="InterPro" id="IPR011335">
    <property type="entry name" value="Restrct_endonuc-II-like"/>
</dbReference>
<dbReference type="PANTHER" id="PTHR30591">
    <property type="entry name" value="RECBCD ENZYME SUBUNIT RECC"/>
    <property type="match status" value="1"/>
</dbReference>
<keyword evidence="2 10" id="KW-0547">Nucleotide-binding</keyword>
<comment type="similarity">
    <text evidence="10">Belongs to the RecC family.</text>
</comment>
<reference evidence="12 13" key="1">
    <citation type="submission" date="2016-10" db="EMBL/GenBank/DDBJ databases">
        <authorList>
            <person name="de Groot N.N."/>
        </authorList>
    </citation>
    <scope>NUCLEOTIDE SEQUENCE [LARGE SCALE GENOMIC DNA]</scope>
    <source>
        <strain evidence="12 13">DSM 44908</strain>
    </source>
</reference>
<keyword evidence="9 10" id="KW-0234">DNA repair</keyword>
<dbReference type="EMBL" id="FOJN01000012">
    <property type="protein sequence ID" value="SFA58331.1"/>
    <property type="molecule type" value="Genomic_DNA"/>
</dbReference>
<dbReference type="OrthoDB" id="9762834at2"/>
<keyword evidence="8 10" id="KW-0238">DNA-binding</keyword>
<evidence type="ECO:0000256" key="7">
    <source>
        <dbReference type="ARBA" id="ARBA00022840"/>
    </source>
</evidence>
<dbReference type="RefSeq" id="WP_068361068.1">
    <property type="nucleotide sequence ID" value="NZ_FOJN01000012.1"/>
</dbReference>
<dbReference type="GO" id="GO:0008854">
    <property type="term" value="F:exodeoxyribonuclease V activity"/>
    <property type="evidence" value="ECO:0007669"/>
    <property type="project" value="InterPro"/>
</dbReference>
<dbReference type="Proteomes" id="UP000182054">
    <property type="component" value="Unassembled WGS sequence"/>
</dbReference>
<dbReference type="GO" id="GO:0003677">
    <property type="term" value="F:DNA binding"/>
    <property type="evidence" value="ECO:0007669"/>
    <property type="project" value="UniProtKB-UniRule"/>
</dbReference>
<dbReference type="GO" id="GO:0009338">
    <property type="term" value="C:exodeoxyribonuclease V complex"/>
    <property type="evidence" value="ECO:0007669"/>
    <property type="project" value="InterPro"/>
</dbReference>
<dbReference type="Pfam" id="PF17946">
    <property type="entry name" value="RecC_C"/>
    <property type="match status" value="1"/>
</dbReference>
<evidence type="ECO:0000256" key="6">
    <source>
        <dbReference type="ARBA" id="ARBA00022839"/>
    </source>
</evidence>
<dbReference type="Gene3D" id="3.40.50.300">
    <property type="entry name" value="P-loop containing nucleotide triphosphate hydrolases"/>
    <property type="match status" value="2"/>
</dbReference>
<feature type="domain" description="RecC C-terminal" evidence="11">
    <location>
        <begin position="803"/>
        <end position="1026"/>
    </location>
</feature>
<dbReference type="InterPro" id="IPR041500">
    <property type="entry name" value="RecC_C"/>
</dbReference>
<accession>A0A1I0U2I8</accession>
<keyword evidence="6 10" id="KW-0269">Exonuclease</keyword>
<dbReference type="Gene3D" id="3.40.50.10930">
    <property type="match status" value="1"/>
</dbReference>
<dbReference type="GO" id="GO:0003678">
    <property type="term" value="F:DNA helicase activity"/>
    <property type="evidence" value="ECO:0007669"/>
    <property type="project" value="UniProtKB-UniRule"/>
</dbReference>
<dbReference type="PIRSF" id="PIRSF000980">
    <property type="entry name" value="RecC"/>
    <property type="match status" value="1"/>
</dbReference>
<sequence>MLEIHRAERSDTLADALAHLLRTPLADPFTTEIVAVPAKGVERWLHQRLSGVLGVGSERMADGIAAGIEFPSPSRLVDDVVSTVGGIDPADDPWAADAAVWATLRTIDECTAEPWCAVLAASIGAAAEFDESDGADEHRRGRRWSTAARVSGLVRTYAAQRPAMLRDWAAGVDSDGAGGDLPDDLRWEAELFRRLRGRLGPHPAERWETVCAQLRQEPGLLSLPERVSVFGPTRLSTAQRDVLHALAAHRAVHLWLPHPSPALWDAASTIAPGSRRRQVDRALSGGHPLLVSLARDVRELRPLVGPMADSDEYLTPEPDSAGDTVLRRLQRDVVADRAPSPEVGVEFDGSVEVHACHGAARQVDVLRDALLHAFRDDPTLEPRDVLVMCPDVETFAPLIRAAFGGTAAAAPGVRRVPGHPAHTLRVRLADRGLRRTNPVLEVVATMIELGTARVTATQMLDVAALSAVRTRFRFTDDDLERLREWTRESGARWGIDTVQRSAFGLRDFEQNTFSAALDRLLLGAAADESTGEWLGLALPVDDVDGADLDLVGRFAELVDRVSKVLHGLRGERPATEWRDHLVLAMDLLADVRPSDDWIRADAGREISAAFEGAGDVPLRSADVRALLDERFAGRPTRSNFRTGELTVCTMVPMRSVPHRVVALLGLDDDVFPRVGHVDGDDVLARDPVVGERDVRSEDRQLLLDAVMAATDRLLLFYTGANPTTGVVEPPAIPLADVIDAVTATAGRSPVVRHPLQPFDPSSFAAAAPRSFDPAALAGARALQRPPAPAPPFLAEPLPPAPAEDVDLTDLLAFVRNPIGAFLRQRLQVRADITEDEIEDALAVQLAPLAKWALGDRMLTQMLSGVDAARIRAAEWRRGSLPPHHQGRRELEDVEFVVGEVYRAAAPVHVGVPDTLDVAVDLGEGRRLTGSVPGVHGTTVARARFSTLSAVHRLEAWVHLVALTAQDPSRGWTAVTTGRTSNRALRQVLRTPDAATDVLRDLIDLRDRGLREPLPLTTKAGCLYADRVTNGVREDAALEAAEREFGGFGDGSDAAVRLVHGPTVAFRDITAETPRDEERAWSPDPTRFGVLARRLWAPLLAHETLERQ</sequence>
<comment type="subunit">
    <text evidence="10">Heterotrimer of RecB, RecC and RecD. All subunits contribute to DNA-binding.</text>
</comment>
<comment type="miscellaneous">
    <text evidence="10">In the RecBCD complex, RecB has a slow 3'-5' helicase, an exonuclease activity and loads RecA onto ssDNA, RecD has a fast 5'-3' helicase activity, while RecC stimulates the ATPase and processivity of the RecB helicase and contributes to recognition of the Chi site.</text>
</comment>
<dbReference type="GO" id="GO:0005524">
    <property type="term" value="F:ATP binding"/>
    <property type="evidence" value="ECO:0007669"/>
    <property type="project" value="UniProtKB-UniRule"/>
</dbReference>
<protein>
    <recommendedName>
        <fullName evidence="10">RecBCD enzyme subunit RecC</fullName>
    </recommendedName>
    <alternativeName>
        <fullName evidence="10">Exonuclease V subunit RecC</fullName>
        <shortName evidence="10">ExoV subunit RecC</shortName>
    </alternativeName>
    <alternativeName>
        <fullName evidence="10">Helicase/nuclease RecBCD subunit RecC</fullName>
    </alternativeName>
</protein>
<evidence type="ECO:0000313" key="12">
    <source>
        <dbReference type="EMBL" id="SFA58331.1"/>
    </source>
</evidence>
<keyword evidence="5 10" id="KW-0347">Helicase</keyword>
<keyword evidence="3 10" id="KW-0227">DNA damage</keyword>
<dbReference type="InterPro" id="IPR027417">
    <property type="entry name" value="P-loop_NTPase"/>
</dbReference>
<dbReference type="PANTHER" id="PTHR30591:SF1">
    <property type="entry name" value="RECBCD ENZYME SUBUNIT RECC"/>
    <property type="match status" value="1"/>
</dbReference>
<comment type="function">
    <text evidence="10">A helicase/nuclease that prepares dsDNA breaks (DSB) for recombinational DNA repair. Binds to DSBs and unwinds DNA via a highly rapid and processive ATP-dependent bidirectional helicase activity. Unwinds dsDNA until it encounters a Chi (crossover hotspot instigator) sequence from the 3' direction. Cuts ssDNA a few nucleotides 3' to the Chi site. The properties and activities of the enzyme are changed at Chi. The Chi-altered holoenzyme produces a long 3'-ssDNA overhang and facilitates RecA-binding to the ssDNA for homologous DNA recombination and repair. Holoenzyme degrades any linearized DNA that is unable to undergo homologous recombination. In the holoenzyme this subunit recognizes the wild-type Chi sequence, and when added to isolated RecB increases its ATP-dependent helicase processivity.</text>
</comment>
<proteinExistence type="inferred from homology"/>
<dbReference type="SUPFAM" id="SSF52980">
    <property type="entry name" value="Restriction endonuclease-like"/>
    <property type="match status" value="1"/>
</dbReference>
<dbReference type="NCBIfam" id="TIGR01450">
    <property type="entry name" value="recC"/>
    <property type="match status" value="1"/>
</dbReference>
<evidence type="ECO:0000256" key="9">
    <source>
        <dbReference type="ARBA" id="ARBA00023204"/>
    </source>
</evidence>
<dbReference type="AlphaFoldDB" id="A0A1I0U2I8"/>
<evidence type="ECO:0000256" key="4">
    <source>
        <dbReference type="ARBA" id="ARBA00022801"/>
    </source>
</evidence>
<evidence type="ECO:0000256" key="1">
    <source>
        <dbReference type="ARBA" id="ARBA00022722"/>
    </source>
</evidence>
<evidence type="ECO:0000256" key="5">
    <source>
        <dbReference type="ARBA" id="ARBA00022806"/>
    </source>
</evidence>
<dbReference type="GO" id="GO:0000724">
    <property type="term" value="P:double-strand break repair via homologous recombination"/>
    <property type="evidence" value="ECO:0007669"/>
    <property type="project" value="UniProtKB-UniRule"/>
</dbReference>
<keyword evidence="1 10" id="KW-0540">Nuclease</keyword>
<keyword evidence="4 10" id="KW-0378">Hydrolase</keyword>
<name>A0A1I0U2I8_9NOCA</name>
<dbReference type="Gene3D" id="1.10.10.160">
    <property type="match status" value="1"/>
</dbReference>
<dbReference type="HAMAP" id="MF_01486">
    <property type="entry name" value="RecC"/>
    <property type="match status" value="1"/>
</dbReference>
<evidence type="ECO:0000256" key="2">
    <source>
        <dbReference type="ARBA" id="ARBA00022741"/>
    </source>
</evidence>
<dbReference type="SUPFAM" id="SSF52540">
    <property type="entry name" value="P-loop containing nucleoside triphosphate hydrolases"/>
    <property type="match status" value="2"/>
</dbReference>
<evidence type="ECO:0000256" key="3">
    <source>
        <dbReference type="ARBA" id="ARBA00022763"/>
    </source>
</evidence>